<comment type="caution">
    <text evidence="1">The sequence shown here is derived from an EMBL/GenBank/DDBJ whole genome shotgun (WGS) entry which is preliminary data.</text>
</comment>
<name>A0A151AA54_9EURY</name>
<protein>
    <submittedName>
        <fullName evidence="1">Uncharacterized protein</fullName>
    </submittedName>
</protein>
<dbReference type="PATRIC" id="fig|1008153.3.peg.3670"/>
<keyword evidence="2" id="KW-1185">Reference proteome</keyword>
<gene>
    <name evidence="1" type="ORF">HAPAU_34820</name>
</gene>
<accession>A0A151AA54</accession>
<dbReference type="AlphaFoldDB" id="A0A151AA54"/>
<dbReference type="EMBL" id="LTAZ01000013">
    <property type="protein sequence ID" value="KYH24499.1"/>
    <property type="molecule type" value="Genomic_DNA"/>
</dbReference>
<reference evidence="1 2" key="1">
    <citation type="submission" date="2016-02" db="EMBL/GenBank/DDBJ databases">
        <title>Genome sequence of Halalkalicoccus paucihalophilus DSM 24557.</title>
        <authorList>
            <person name="Poehlein A."/>
            <person name="Daniel R."/>
        </authorList>
    </citation>
    <scope>NUCLEOTIDE SEQUENCE [LARGE SCALE GENOMIC DNA]</scope>
    <source>
        <strain evidence="1 2">DSM 24557</strain>
    </source>
</reference>
<dbReference type="Proteomes" id="UP000075321">
    <property type="component" value="Unassembled WGS sequence"/>
</dbReference>
<proteinExistence type="predicted"/>
<sequence>MIGFPLKNRFYRLFVVTLSFAKMCPSTLIDRWGVSGGEDSPVIYSWIANCPIAFDYGDSLIEYPGRVTLLILFKNGDRLFAEIHVAPVHALATGTVVVFRAEDSDARTS</sequence>
<evidence type="ECO:0000313" key="1">
    <source>
        <dbReference type="EMBL" id="KYH24499.1"/>
    </source>
</evidence>
<evidence type="ECO:0000313" key="2">
    <source>
        <dbReference type="Proteomes" id="UP000075321"/>
    </source>
</evidence>
<organism evidence="1 2">
    <name type="scientific">Halalkalicoccus paucihalophilus</name>
    <dbReference type="NCBI Taxonomy" id="1008153"/>
    <lineage>
        <taxon>Archaea</taxon>
        <taxon>Methanobacteriati</taxon>
        <taxon>Methanobacteriota</taxon>
        <taxon>Stenosarchaea group</taxon>
        <taxon>Halobacteria</taxon>
        <taxon>Halobacteriales</taxon>
        <taxon>Halococcaceae</taxon>
        <taxon>Halalkalicoccus</taxon>
    </lineage>
</organism>